<sequence length="248" mass="26842">MPLVLSAAADMEPVHGFNAYSLAILLHIVLFVYWLGSDIGVFYSSRFILRAELPTPARSVAAKIMHAVDMAPRICLVLFLPSGVTLMALSPFGEDVFPGWLLALSWVGALCWLALVVYDYTRGATPLGALVQKLDLIVRYGLSAGLLVVSGYVFFAAEPFGVTTNPKWLAAKVAAYALCILSGVMIRRRLSPFGPAFGRLVSEGSSPEVEQQIRHSVRSCLPYVYAIWFLVLVAAFLGVVKPGTTAFG</sequence>
<feature type="transmembrane region" description="Helical" evidence="1">
    <location>
        <begin position="20"/>
        <end position="43"/>
    </location>
</feature>
<keyword evidence="1" id="KW-0812">Transmembrane</keyword>
<dbReference type="AlphaFoldDB" id="A0A1H5U4F9"/>
<feature type="transmembrane region" description="Helical" evidence="1">
    <location>
        <begin position="74"/>
        <end position="93"/>
    </location>
</feature>
<evidence type="ECO:0000313" key="3">
    <source>
        <dbReference type="Proteomes" id="UP000236723"/>
    </source>
</evidence>
<accession>A0A1H5U4F9</accession>
<organism evidence="2 3">
    <name type="scientific">Thermomonospora echinospora</name>
    <dbReference type="NCBI Taxonomy" id="1992"/>
    <lineage>
        <taxon>Bacteria</taxon>
        <taxon>Bacillati</taxon>
        <taxon>Actinomycetota</taxon>
        <taxon>Actinomycetes</taxon>
        <taxon>Streptosporangiales</taxon>
        <taxon>Thermomonosporaceae</taxon>
        <taxon>Thermomonospora</taxon>
    </lineage>
</organism>
<proteinExistence type="predicted"/>
<keyword evidence="3" id="KW-1185">Reference proteome</keyword>
<dbReference type="EMBL" id="FNVO01000001">
    <property type="protein sequence ID" value="SEF69288.1"/>
    <property type="molecule type" value="Genomic_DNA"/>
</dbReference>
<name>A0A1H5U4F9_9ACTN</name>
<feature type="transmembrane region" description="Helical" evidence="1">
    <location>
        <begin position="169"/>
        <end position="186"/>
    </location>
</feature>
<dbReference type="RefSeq" id="WP_235017623.1">
    <property type="nucleotide sequence ID" value="NZ_FNVO01000001.1"/>
</dbReference>
<feature type="transmembrane region" description="Helical" evidence="1">
    <location>
        <begin position="138"/>
        <end position="157"/>
    </location>
</feature>
<keyword evidence="1" id="KW-1133">Transmembrane helix</keyword>
<feature type="transmembrane region" description="Helical" evidence="1">
    <location>
        <begin position="220"/>
        <end position="240"/>
    </location>
</feature>
<gene>
    <name evidence="2" type="ORF">SAMN04489712_101847</name>
</gene>
<reference evidence="3" key="1">
    <citation type="submission" date="2016-10" db="EMBL/GenBank/DDBJ databases">
        <authorList>
            <person name="Varghese N."/>
            <person name="Submissions S."/>
        </authorList>
    </citation>
    <scope>NUCLEOTIDE SEQUENCE [LARGE SCALE GENOMIC DNA]</scope>
    <source>
        <strain evidence="3">DSM 43163</strain>
    </source>
</reference>
<protein>
    <submittedName>
        <fullName evidence="2">Uncharacterized protein</fullName>
    </submittedName>
</protein>
<dbReference type="Proteomes" id="UP000236723">
    <property type="component" value="Unassembled WGS sequence"/>
</dbReference>
<feature type="transmembrane region" description="Helical" evidence="1">
    <location>
        <begin position="99"/>
        <end position="118"/>
    </location>
</feature>
<evidence type="ECO:0000313" key="2">
    <source>
        <dbReference type="EMBL" id="SEF69288.1"/>
    </source>
</evidence>
<evidence type="ECO:0000256" key="1">
    <source>
        <dbReference type="SAM" id="Phobius"/>
    </source>
</evidence>
<keyword evidence="1" id="KW-0472">Membrane</keyword>